<gene>
    <name evidence="4" type="ORF">ABT276_25680</name>
</gene>
<keyword evidence="5" id="KW-1185">Reference proteome</keyword>
<dbReference type="SUPFAM" id="SSF56214">
    <property type="entry name" value="4'-phosphopantetheinyl transferase"/>
    <property type="match status" value="2"/>
</dbReference>
<dbReference type="InterPro" id="IPR008278">
    <property type="entry name" value="4-PPantetheinyl_Trfase_dom"/>
</dbReference>
<reference evidence="4 5" key="1">
    <citation type="submission" date="2024-06" db="EMBL/GenBank/DDBJ databases">
        <title>The Natural Products Discovery Center: Release of the First 8490 Sequenced Strains for Exploring Actinobacteria Biosynthetic Diversity.</title>
        <authorList>
            <person name="Kalkreuter E."/>
            <person name="Kautsar S.A."/>
            <person name="Yang D."/>
            <person name="Bader C.D."/>
            <person name="Teijaro C.N."/>
            <person name="Fluegel L."/>
            <person name="Davis C.M."/>
            <person name="Simpson J.R."/>
            <person name="Lauterbach L."/>
            <person name="Steele A.D."/>
            <person name="Gui C."/>
            <person name="Meng S."/>
            <person name="Li G."/>
            <person name="Viehrig K."/>
            <person name="Ye F."/>
            <person name="Su P."/>
            <person name="Kiefer A.F."/>
            <person name="Nichols A."/>
            <person name="Cepeda A.J."/>
            <person name="Yan W."/>
            <person name="Fan B."/>
            <person name="Jiang Y."/>
            <person name="Adhikari A."/>
            <person name="Zheng C.-J."/>
            <person name="Schuster L."/>
            <person name="Cowan T.M."/>
            <person name="Smanski M.J."/>
            <person name="Chevrette M.G."/>
            <person name="De Carvalho L.P.S."/>
            <person name="Shen B."/>
        </authorList>
    </citation>
    <scope>NUCLEOTIDE SEQUENCE [LARGE SCALE GENOMIC DNA]</scope>
    <source>
        <strain evidence="4 5">NPDC000837</strain>
    </source>
</reference>
<dbReference type="PANTHER" id="PTHR12215">
    <property type="entry name" value="PHOSPHOPANTETHEINE TRANSFERASE"/>
    <property type="match status" value="1"/>
</dbReference>
<evidence type="ECO:0000313" key="5">
    <source>
        <dbReference type="Proteomes" id="UP001445472"/>
    </source>
</evidence>
<evidence type="ECO:0000256" key="1">
    <source>
        <dbReference type="ARBA" id="ARBA00010990"/>
    </source>
</evidence>
<accession>A0ABV1V0Y9</accession>
<comment type="caution">
    <text evidence="4">The sequence shown here is derived from an EMBL/GenBank/DDBJ whole genome shotgun (WGS) entry which is preliminary data.</text>
</comment>
<dbReference type="GO" id="GO:0016740">
    <property type="term" value="F:transferase activity"/>
    <property type="evidence" value="ECO:0007669"/>
    <property type="project" value="UniProtKB-KW"/>
</dbReference>
<evidence type="ECO:0000256" key="2">
    <source>
        <dbReference type="ARBA" id="ARBA00022679"/>
    </source>
</evidence>
<evidence type="ECO:0000259" key="3">
    <source>
        <dbReference type="Pfam" id="PF01648"/>
    </source>
</evidence>
<dbReference type="PANTHER" id="PTHR12215:SF10">
    <property type="entry name" value="L-AMINOADIPATE-SEMIALDEHYDE DEHYDROGENASE-PHOSPHOPANTETHEINYL TRANSFERASE"/>
    <property type="match status" value="1"/>
</dbReference>
<evidence type="ECO:0000313" key="4">
    <source>
        <dbReference type="EMBL" id="MER6616703.1"/>
    </source>
</evidence>
<organism evidence="4 5">
    <name type="scientific">Streptomyces xantholiticus</name>
    <dbReference type="NCBI Taxonomy" id="68285"/>
    <lineage>
        <taxon>Bacteria</taxon>
        <taxon>Bacillati</taxon>
        <taxon>Actinomycetota</taxon>
        <taxon>Actinomycetes</taxon>
        <taxon>Kitasatosporales</taxon>
        <taxon>Streptomycetaceae</taxon>
        <taxon>Streptomyces</taxon>
    </lineage>
</organism>
<dbReference type="InterPro" id="IPR037143">
    <property type="entry name" value="4-PPantetheinyl_Trfase_dom_sf"/>
</dbReference>
<dbReference type="Pfam" id="PF01648">
    <property type="entry name" value="ACPS"/>
    <property type="match status" value="1"/>
</dbReference>
<protein>
    <submittedName>
        <fullName evidence="4">4'-phosphopantetheinyl transferase superfamily protein</fullName>
    </submittedName>
</protein>
<dbReference type="Gene3D" id="3.90.470.20">
    <property type="entry name" value="4'-phosphopantetheinyl transferase domain"/>
    <property type="match status" value="1"/>
</dbReference>
<dbReference type="InterPro" id="IPR050559">
    <property type="entry name" value="P-Pant_transferase_sf"/>
</dbReference>
<proteinExistence type="inferred from homology"/>
<dbReference type="EMBL" id="JBEPBX010000027">
    <property type="protein sequence ID" value="MER6616703.1"/>
    <property type="molecule type" value="Genomic_DNA"/>
</dbReference>
<comment type="similarity">
    <text evidence="1">Belongs to the P-Pant transferase superfamily. Gsp/Sfp/HetI/AcpT family.</text>
</comment>
<keyword evidence="2 4" id="KW-0808">Transferase</keyword>
<name>A0ABV1V0Y9_9ACTN</name>
<feature type="domain" description="4'-phosphopantetheinyl transferase" evidence="3">
    <location>
        <begin position="87"/>
        <end position="149"/>
    </location>
</feature>
<dbReference type="Proteomes" id="UP001445472">
    <property type="component" value="Unassembled WGS sequence"/>
</dbReference>
<sequence length="193" mass="20362">MLDPAERARCRGFARPSDRDRYRVAHVALRRLLGTYLQRDPAAVRFVQEPCPGCGAPHGRPAVHGAPLHFSLSHAGDAVLLAFADAPVGVDIEEEPSAEVAAEVAAMLHPAERAEVAGLPLPARPSAVNRCWARKEAYLKGVGIGLGEDPSVTYVGTGPTPGSPDAWILTDVACPPGYAAACAVRTRLGDCLR</sequence>